<accession>A0A640W737</accession>
<dbReference type="PROSITE" id="PS00332">
    <property type="entry name" value="SOD_CU_ZN_2"/>
    <property type="match status" value="1"/>
</dbReference>
<feature type="signal peptide" evidence="4">
    <location>
        <begin position="1"/>
        <end position="23"/>
    </location>
</feature>
<dbReference type="InterPro" id="IPR036423">
    <property type="entry name" value="SOD-like_Cu/Zn_dom_sf"/>
</dbReference>
<keyword evidence="7" id="KW-1185">Reference proteome</keyword>
<feature type="domain" description="Superoxide dismutase copper/zinc binding" evidence="5">
    <location>
        <begin position="42"/>
        <end position="174"/>
    </location>
</feature>
<comment type="cofactor">
    <cofactor evidence="2">
        <name>Cu cation</name>
        <dbReference type="ChEBI" id="CHEBI:23378"/>
    </cofactor>
    <text evidence="2">Binds 1 copper ion per subunit.</text>
</comment>
<dbReference type="EC" id="1.15.1.1" evidence="2"/>
<feature type="chain" id="PRO_5024970728" description="Superoxide dismutase [Cu-Zn]" evidence="4">
    <location>
        <begin position="24"/>
        <end position="177"/>
    </location>
</feature>
<feature type="region of interest" description="Disordered" evidence="3">
    <location>
        <begin position="79"/>
        <end position="130"/>
    </location>
</feature>
<proteinExistence type="inferred from homology"/>
<keyword evidence="2" id="KW-0186">Copper</keyword>
<evidence type="ECO:0000313" key="7">
    <source>
        <dbReference type="Proteomes" id="UP000466024"/>
    </source>
</evidence>
<organism evidence="6 7">
    <name type="scientific">Salinicola corii</name>
    <dbReference type="NCBI Taxonomy" id="2606937"/>
    <lineage>
        <taxon>Bacteria</taxon>
        <taxon>Pseudomonadati</taxon>
        <taxon>Pseudomonadota</taxon>
        <taxon>Gammaproteobacteria</taxon>
        <taxon>Oceanospirillales</taxon>
        <taxon>Halomonadaceae</taxon>
        <taxon>Salinicola</taxon>
    </lineage>
</organism>
<evidence type="ECO:0000256" key="2">
    <source>
        <dbReference type="RuleBase" id="RU000393"/>
    </source>
</evidence>
<dbReference type="Gene3D" id="2.60.40.200">
    <property type="entry name" value="Superoxide dismutase, copper/zinc binding domain"/>
    <property type="match status" value="1"/>
</dbReference>
<comment type="cofactor">
    <cofactor evidence="2">
        <name>Zn(2+)</name>
        <dbReference type="ChEBI" id="CHEBI:29105"/>
    </cofactor>
    <text evidence="2">Binds 1 zinc ion per subunit.</text>
</comment>
<dbReference type="Proteomes" id="UP000466024">
    <property type="component" value="Unassembled WGS sequence"/>
</dbReference>
<reference evidence="6 7" key="1">
    <citation type="submission" date="2019-08" db="EMBL/GenBank/DDBJ databases">
        <title>Bioinformatics analysis of the strain L3 and L5.</title>
        <authorList>
            <person name="Li X."/>
        </authorList>
    </citation>
    <scope>NUCLEOTIDE SEQUENCE [LARGE SCALE GENOMIC DNA]</scope>
    <source>
        <strain evidence="6 7">L3</strain>
    </source>
</reference>
<keyword evidence="2" id="KW-0479">Metal-binding</keyword>
<dbReference type="InterPro" id="IPR001424">
    <property type="entry name" value="SOD_Cu_Zn_dom"/>
</dbReference>
<evidence type="ECO:0000256" key="1">
    <source>
        <dbReference type="ARBA" id="ARBA00010457"/>
    </source>
</evidence>
<evidence type="ECO:0000259" key="5">
    <source>
        <dbReference type="Pfam" id="PF00080"/>
    </source>
</evidence>
<keyword evidence="4" id="KW-0732">Signal</keyword>
<dbReference type="InterPro" id="IPR024134">
    <property type="entry name" value="SOD_Cu/Zn_/chaperone"/>
</dbReference>
<comment type="caution">
    <text evidence="6">The sequence shown here is derived from an EMBL/GenBank/DDBJ whole genome shotgun (WGS) entry which is preliminary data.</text>
</comment>
<dbReference type="EMBL" id="VTPX01000018">
    <property type="protein sequence ID" value="KAA0015704.1"/>
    <property type="molecule type" value="Genomic_DNA"/>
</dbReference>
<protein>
    <recommendedName>
        <fullName evidence="2">Superoxide dismutase [Cu-Zn]</fullName>
        <ecNumber evidence="2">1.15.1.1</ecNumber>
    </recommendedName>
</protein>
<dbReference type="GO" id="GO:0004784">
    <property type="term" value="F:superoxide dismutase activity"/>
    <property type="evidence" value="ECO:0007669"/>
    <property type="project" value="UniProtKB-EC"/>
</dbReference>
<comment type="similarity">
    <text evidence="1 2">Belongs to the Cu-Zn superoxide dismutase family.</text>
</comment>
<evidence type="ECO:0000313" key="6">
    <source>
        <dbReference type="EMBL" id="KAA0015704.1"/>
    </source>
</evidence>
<comment type="catalytic activity">
    <reaction evidence="2">
        <text>2 superoxide + 2 H(+) = H2O2 + O2</text>
        <dbReference type="Rhea" id="RHEA:20696"/>
        <dbReference type="ChEBI" id="CHEBI:15378"/>
        <dbReference type="ChEBI" id="CHEBI:15379"/>
        <dbReference type="ChEBI" id="CHEBI:16240"/>
        <dbReference type="ChEBI" id="CHEBI:18421"/>
        <dbReference type="EC" id="1.15.1.1"/>
    </reaction>
</comment>
<dbReference type="GO" id="GO:0005507">
    <property type="term" value="F:copper ion binding"/>
    <property type="evidence" value="ECO:0007669"/>
    <property type="project" value="InterPro"/>
</dbReference>
<dbReference type="SUPFAM" id="SSF49329">
    <property type="entry name" value="Cu,Zn superoxide dismutase-like"/>
    <property type="match status" value="1"/>
</dbReference>
<comment type="function">
    <text evidence="2">Destroys radicals which are normally produced within the cells and which are toxic to biological systems.</text>
</comment>
<dbReference type="AlphaFoldDB" id="A0A640W737"/>
<evidence type="ECO:0000256" key="4">
    <source>
        <dbReference type="SAM" id="SignalP"/>
    </source>
</evidence>
<dbReference type="RefSeq" id="WP_149437528.1">
    <property type="nucleotide sequence ID" value="NZ_VTPX01000018.1"/>
</dbReference>
<keyword evidence="2" id="KW-0862">Zinc</keyword>
<dbReference type="NCBIfam" id="NF007628">
    <property type="entry name" value="PRK10290.1"/>
    <property type="match status" value="1"/>
</dbReference>
<dbReference type="InterPro" id="IPR018152">
    <property type="entry name" value="SOD_Cu/Zn_BS"/>
</dbReference>
<dbReference type="Pfam" id="PF00080">
    <property type="entry name" value="Sod_Cu"/>
    <property type="match status" value="1"/>
</dbReference>
<sequence>MQRNGLIGLTAGVALALSGWAQADTTVEMHSVSADGVGDSVGKVVAKDTEYGLLLTPDLSGLNAGLHGFHLHANASCETSETDGEVTPGGAAGGHFDPDDTGTHQGPYSDEGHLGDLPALTVGDDGKATTPVLAPRLTEADLGGHSLMIHEGGDNYSDEPKLGGGGSRVACGVVDES</sequence>
<gene>
    <name evidence="6" type="ORF">F0A16_19905</name>
</gene>
<name>A0A640W737_9GAMM</name>
<evidence type="ECO:0000256" key="3">
    <source>
        <dbReference type="SAM" id="MobiDB-lite"/>
    </source>
</evidence>
<keyword evidence="2" id="KW-0560">Oxidoreductase</keyword>
<dbReference type="PANTHER" id="PTHR10003">
    <property type="entry name" value="SUPEROXIDE DISMUTASE CU-ZN -RELATED"/>
    <property type="match status" value="1"/>
</dbReference>